<name>A0ABQ9JWK7_9CUCU</name>
<proteinExistence type="predicted"/>
<feature type="region of interest" description="Disordered" evidence="1">
    <location>
        <begin position="1"/>
        <end position="58"/>
    </location>
</feature>
<evidence type="ECO:0000313" key="2">
    <source>
        <dbReference type="EMBL" id="KAJ8982713.1"/>
    </source>
</evidence>
<reference evidence="2" key="1">
    <citation type="journal article" date="2023" name="Insect Mol. Biol.">
        <title>Genome sequencing provides insights into the evolution of gene families encoding plant cell wall-degrading enzymes in longhorned beetles.</title>
        <authorList>
            <person name="Shin N.R."/>
            <person name="Okamura Y."/>
            <person name="Kirsch R."/>
            <person name="Pauchet Y."/>
        </authorList>
    </citation>
    <scope>NUCLEOTIDE SEQUENCE</scope>
    <source>
        <strain evidence="2">MMC_N1</strain>
    </source>
</reference>
<comment type="caution">
    <text evidence="2">The sequence shown here is derived from an EMBL/GenBank/DDBJ whole genome shotgun (WGS) entry which is preliminary data.</text>
</comment>
<gene>
    <name evidence="2" type="ORF">NQ317_019504</name>
</gene>
<organism evidence="2 3">
    <name type="scientific">Molorchus minor</name>
    <dbReference type="NCBI Taxonomy" id="1323400"/>
    <lineage>
        <taxon>Eukaryota</taxon>
        <taxon>Metazoa</taxon>
        <taxon>Ecdysozoa</taxon>
        <taxon>Arthropoda</taxon>
        <taxon>Hexapoda</taxon>
        <taxon>Insecta</taxon>
        <taxon>Pterygota</taxon>
        <taxon>Neoptera</taxon>
        <taxon>Endopterygota</taxon>
        <taxon>Coleoptera</taxon>
        <taxon>Polyphaga</taxon>
        <taxon>Cucujiformia</taxon>
        <taxon>Chrysomeloidea</taxon>
        <taxon>Cerambycidae</taxon>
        <taxon>Lamiinae</taxon>
        <taxon>Monochamini</taxon>
        <taxon>Molorchus</taxon>
    </lineage>
</organism>
<sequence>MLGNFDGGPHKLGQATTDPSISKQEGYTSDQIDKIHKSTSQTYETTERSEASIVTESRTDYSGTAPKRYTTKCYIKPVTVPTWYTESLYLKINSTKRRYEEKIYFKNKLVPSRWLESMNTEVKTAPKNIVSDIYIPVEESEVHYMSLEPQQIAAAV</sequence>
<evidence type="ECO:0000256" key="1">
    <source>
        <dbReference type="SAM" id="MobiDB-lite"/>
    </source>
</evidence>
<evidence type="ECO:0000313" key="3">
    <source>
        <dbReference type="Proteomes" id="UP001162164"/>
    </source>
</evidence>
<feature type="compositionally biased region" description="Polar residues" evidence="1">
    <location>
        <begin position="14"/>
        <end position="30"/>
    </location>
</feature>
<accession>A0ABQ9JWK7</accession>
<dbReference type="EMBL" id="JAPWTJ010000110">
    <property type="protein sequence ID" value="KAJ8982713.1"/>
    <property type="molecule type" value="Genomic_DNA"/>
</dbReference>
<dbReference type="Proteomes" id="UP001162164">
    <property type="component" value="Unassembled WGS sequence"/>
</dbReference>
<protein>
    <submittedName>
        <fullName evidence="2">Uncharacterized protein</fullName>
    </submittedName>
</protein>
<keyword evidence="3" id="KW-1185">Reference proteome</keyword>